<accession>A0A1J4KCU0</accession>
<comment type="caution">
    <text evidence="1">The sequence shown here is derived from an EMBL/GenBank/DDBJ whole genome shotgun (WGS) entry which is preliminary data.</text>
</comment>
<dbReference type="EMBL" id="MLAK01000695">
    <property type="protein sequence ID" value="OHT07462.1"/>
    <property type="molecule type" value="Genomic_DNA"/>
</dbReference>
<name>A0A1J4KCU0_9EUKA</name>
<dbReference type="AlphaFoldDB" id="A0A1J4KCU0"/>
<gene>
    <name evidence="1" type="ORF">TRFO_24274</name>
</gene>
<evidence type="ECO:0000313" key="2">
    <source>
        <dbReference type="Proteomes" id="UP000179807"/>
    </source>
</evidence>
<proteinExistence type="predicted"/>
<keyword evidence="2" id="KW-1185">Reference proteome</keyword>
<reference evidence="1" key="1">
    <citation type="submission" date="2016-10" db="EMBL/GenBank/DDBJ databases">
        <authorList>
            <person name="Benchimol M."/>
            <person name="Almeida L.G."/>
            <person name="Vasconcelos A.T."/>
            <person name="Perreira-Neves A."/>
            <person name="Rosa I.A."/>
            <person name="Tasca T."/>
            <person name="Bogo M.R."/>
            <person name="de Souza W."/>
        </authorList>
    </citation>
    <scope>NUCLEOTIDE SEQUENCE [LARGE SCALE GENOMIC DNA]</scope>
    <source>
        <strain evidence="1">K</strain>
    </source>
</reference>
<organism evidence="1 2">
    <name type="scientific">Tritrichomonas foetus</name>
    <dbReference type="NCBI Taxonomy" id="1144522"/>
    <lineage>
        <taxon>Eukaryota</taxon>
        <taxon>Metamonada</taxon>
        <taxon>Parabasalia</taxon>
        <taxon>Tritrichomonadida</taxon>
        <taxon>Tritrichomonadidae</taxon>
        <taxon>Tritrichomonas</taxon>
    </lineage>
</organism>
<dbReference type="RefSeq" id="XP_068360598.1">
    <property type="nucleotide sequence ID" value="XM_068503659.1"/>
</dbReference>
<dbReference type="Proteomes" id="UP000179807">
    <property type="component" value="Unassembled WGS sequence"/>
</dbReference>
<sequence length="130" mass="14499">MPTGGAGEMLRSRLKIMPSFFLHPAKSVDFDKTLPKCDKVEKIELGSQIQVQSTLQKVISVLHGTIVKKEVNGKKIIAIFSQAYVNLHVIAILHREDEEGFFLDVMSNSKTLAQSLHSELNSTLNESYTI</sequence>
<dbReference type="VEuPathDB" id="TrichDB:TRFO_24274"/>
<protein>
    <submittedName>
        <fullName evidence="1">Uncharacterized protein</fullName>
    </submittedName>
</protein>
<evidence type="ECO:0000313" key="1">
    <source>
        <dbReference type="EMBL" id="OHT07462.1"/>
    </source>
</evidence>
<dbReference type="GeneID" id="94838363"/>